<gene>
    <name evidence="2" type="ORF">DI549_10925</name>
</gene>
<comment type="caution">
    <text evidence="2">The sequence shown here is derived from an EMBL/GenBank/DDBJ whole genome shotgun (WGS) entry which is preliminary data.</text>
</comment>
<dbReference type="AlphaFoldDB" id="A0A2W5R1G4"/>
<dbReference type="Proteomes" id="UP000248887">
    <property type="component" value="Unassembled WGS sequence"/>
</dbReference>
<sequence length="78" mass="8676">MSKHRDYLAKKCSAAKAVYLGAVARHKGRRAARRQFVQAKADLLRQEIEDAKASRRQAGRDATRPGTFAGDLFNLCNS</sequence>
<reference evidence="2 3" key="1">
    <citation type="submission" date="2017-08" db="EMBL/GenBank/DDBJ databases">
        <title>Infants hospitalized years apart are colonized by the same room-sourced microbial strains.</title>
        <authorList>
            <person name="Brooks B."/>
            <person name="Olm M.R."/>
            <person name="Firek B.A."/>
            <person name="Baker R."/>
            <person name="Thomas B.C."/>
            <person name="Morowitz M.J."/>
            <person name="Banfield J.F."/>
        </authorList>
    </citation>
    <scope>NUCLEOTIDE SEQUENCE [LARGE SCALE GENOMIC DNA]</scope>
    <source>
        <strain evidence="2">S2_005_001_R2_27</strain>
    </source>
</reference>
<evidence type="ECO:0000313" key="3">
    <source>
        <dbReference type="Proteomes" id="UP000248887"/>
    </source>
</evidence>
<feature type="coiled-coil region" evidence="1">
    <location>
        <begin position="34"/>
        <end position="61"/>
    </location>
</feature>
<protein>
    <submittedName>
        <fullName evidence="2">Uncharacterized protein</fullName>
    </submittedName>
</protein>
<name>A0A2W5R1G4_ANCNO</name>
<keyword evidence="1" id="KW-0175">Coiled coil</keyword>
<dbReference type="EMBL" id="QFQD01000030">
    <property type="protein sequence ID" value="PZQ82684.1"/>
    <property type="molecule type" value="Genomic_DNA"/>
</dbReference>
<evidence type="ECO:0000256" key="1">
    <source>
        <dbReference type="SAM" id="Coils"/>
    </source>
</evidence>
<organism evidence="2 3">
    <name type="scientific">Ancylobacter novellus</name>
    <name type="common">Thiobacillus novellus</name>
    <dbReference type="NCBI Taxonomy" id="921"/>
    <lineage>
        <taxon>Bacteria</taxon>
        <taxon>Pseudomonadati</taxon>
        <taxon>Pseudomonadota</taxon>
        <taxon>Alphaproteobacteria</taxon>
        <taxon>Hyphomicrobiales</taxon>
        <taxon>Xanthobacteraceae</taxon>
        <taxon>Ancylobacter</taxon>
    </lineage>
</organism>
<proteinExistence type="predicted"/>
<accession>A0A2W5R1G4</accession>
<evidence type="ECO:0000313" key="2">
    <source>
        <dbReference type="EMBL" id="PZQ82684.1"/>
    </source>
</evidence>